<dbReference type="AlphaFoldDB" id="A0A834NAV3"/>
<feature type="region of interest" description="Disordered" evidence="1">
    <location>
        <begin position="33"/>
        <end position="70"/>
    </location>
</feature>
<evidence type="ECO:0000256" key="1">
    <source>
        <dbReference type="SAM" id="MobiDB-lite"/>
    </source>
</evidence>
<comment type="caution">
    <text evidence="2">The sequence shown here is derived from an EMBL/GenBank/DDBJ whole genome shotgun (WGS) entry which is preliminary data.</text>
</comment>
<keyword evidence="3" id="KW-1185">Reference proteome</keyword>
<protein>
    <submittedName>
        <fullName evidence="2">Uncharacterized protein</fullName>
    </submittedName>
</protein>
<name>A0A834NAV3_VESPE</name>
<organism evidence="2 3">
    <name type="scientific">Vespula pensylvanica</name>
    <name type="common">Western yellow jacket</name>
    <name type="synonym">Wasp</name>
    <dbReference type="NCBI Taxonomy" id="30213"/>
    <lineage>
        <taxon>Eukaryota</taxon>
        <taxon>Metazoa</taxon>
        <taxon>Ecdysozoa</taxon>
        <taxon>Arthropoda</taxon>
        <taxon>Hexapoda</taxon>
        <taxon>Insecta</taxon>
        <taxon>Pterygota</taxon>
        <taxon>Neoptera</taxon>
        <taxon>Endopterygota</taxon>
        <taxon>Hymenoptera</taxon>
        <taxon>Apocrita</taxon>
        <taxon>Aculeata</taxon>
        <taxon>Vespoidea</taxon>
        <taxon>Vespidae</taxon>
        <taxon>Vespinae</taxon>
        <taxon>Vespula</taxon>
    </lineage>
</organism>
<gene>
    <name evidence="2" type="ORF">H0235_015536</name>
</gene>
<dbReference type="EMBL" id="JACSDY010000017">
    <property type="protein sequence ID" value="KAF7402200.1"/>
    <property type="molecule type" value="Genomic_DNA"/>
</dbReference>
<accession>A0A834NAV3</accession>
<evidence type="ECO:0000313" key="3">
    <source>
        <dbReference type="Proteomes" id="UP000600918"/>
    </source>
</evidence>
<proteinExistence type="predicted"/>
<feature type="compositionally biased region" description="Pro residues" evidence="1">
    <location>
        <begin position="33"/>
        <end position="61"/>
    </location>
</feature>
<evidence type="ECO:0000313" key="2">
    <source>
        <dbReference type="EMBL" id="KAF7402200.1"/>
    </source>
</evidence>
<sequence length="87" mass="9279">MRIWSYVCSWYASKGNEVVGSFGALTITSTSPPLPPLSPLPPPHPPPPLAPTSPLPPPPLPGSSLSLGKSRKRSWIKFHAKLVTSVN</sequence>
<reference evidence="2" key="1">
    <citation type="journal article" date="2020" name="G3 (Bethesda)">
        <title>High-Quality Assemblies for Three Invasive Social Wasps from the &lt;i&gt;Vespula&lt;/i&gt; Genus.</title>
        <authorList>
            <person name="Harrop T.W.R."/>
            <person name="Guhlin J."/>
            <person name="McLaughlin G.M."/>
            <person name="Permina E."/>
            <person name="Stockwell P."/>
            <person name="Gilligan J."/>
            <person name="Le Lec M.F."/>
            <person name="Gruber M.A.M."/>
            <person name="Quinn O."/>
            <person name="Lovegrove M."/>
            <person name="Duncan E.J."/>
            <person name="Remnant E.J."/>
            <person name="Van Eeckhoven J."/>
            <person name="Graham B."/>
            <person name="Knapp R.A."/>
            <person name="Langford K.W."/>
            <person name="Kronenberg Z."/>
            <person name="Press M.O."/>
            <person name="Eacker S.M."/>
            <person name="Wilson-Rankin E.E."/>
            <person name="Purcell J."/>
            <person name="Lester P.J."/>
            <person name="Dearden P.K."/>
        </authorList>
    </citation>
    <scope>NUCLEOTIDE SEQUENCE</scope>
    <source>
        <strain evidence="2">Volc-1</strain>
    </source>
</reference>
<dbReference type="Proteomes" id="UP000600918">
    <property type="component" value="Unassembled WGS sequence"/>
</dbReference>